<name>A0A833ZFZ1_9CHIR</name>
<keyword evidence="1" id="KW-0812">Transmembrane</keyword>
<sequence>MFTNLWNVLYIVIYYCILKLVNNIMRYLWYDLNVKLHKNHIVYFNYIKFIEISGKMFVEMLTVIIARWYVYEKTIFFFIHFYKIYKMIIYDFKNQCGALAEVAQGIEHWTGNQRITSSFPDRAHTWTRSPVGGT</sequence>
<proteinExistence type="predicted"/>
<accession>A0A833ZFZ1</accession>
<keyword evidence="1" id="KW-1133">Transmembrane helix</keyword>
<reference evidence="2 3" key="1">
    <citation type="journal article" date="2020" name="Nature">
        <title>Six reference-quality genomes reveal evolution of bat adaptations.</title>
        <authorList>
            <person name="Jebb D."/>
            <person name="Huang Z."/>
            <person name="Pippel M."/>
            <person name="Hughes G.M."/>
            <person name="Lavrichenko K."/>
            <person name="Devanna P."/>
            <person name="Winkler S."/>
            <person name="Jermiin L.S."/>
            <person name="Skirmuntt E.C."/>
            <person name="Katzourakis A."/>
            <person name="Burkitt-Gray L."/>
            <person name="Ray D.A."/>
            <person name="Sullivan K.A.M."/>
            <person name="Roscito J.G."/>
            <person name="Kirilenko B.M."/>
            <person name="Davalos L.M."/>
            <person name="Corthals A.P."/>
            <person name="Power M.L."/>
            <person name="Jones G."/>
            <person name="Ransome R.D."/>
            <person name="Dechmann D.K.N."/>
            <person name="Locatelli A.G."/>
            <person name="Puechmaille S.J."/>
            <person name="Fedrigo O."/>
            <person name="Jarvis E.D."/>
            <person name="Hiller M."/>
            <person name="Vernes S.C."/>
            <person name="Myers E.W."/>
            <person name="Teeling E.C."/>
        </authorList>
    </citation>
    <scope>NUCLEOTIDE SEQUENCE [LARGE SCALE GENOMIC DNA]</scope>
    <source>
        <strain evidence="2">Bat1K_MPI-CBG_1</strain>
    </source>
</reference>
<evidence type="ECO:0000313" key="2">
    <source>
        <dbReference type="EMBL" id="KAF6090800.1"/>
    </source>
</evidence>
<comment type="caution">
    <text evidence="2">The sequence shown here is derived from an EMBL/GenBank/DDBJ whole genome shotgun (WGS) entry which is preliminary data.</text>
</comment>
<dbReference type="Proteomes" id="UP000664940">
    <property type="component" value="Unassembled WGS sequence"/>
</dbReference>
<keyword evidence="1" id="KW-0472">Membrane</keyword>
<evidence type="ECO:0000313" key="3">
    <source>
        <dbReference type="Proteomes" id="UP000664940"/>
    </source>
</evidence>
<dbReference type="EMBL" id="JABVXQ010000009">
    <property type="protein sequence ID" value="KAF6090800.1"/>
    <property type="molecule type" value="Genomic_DNA"/>
</dbReference>
<protein>
    <submittedName>
        <fullName evidence="2">Uncharacterized protein</fullName>
    </submittedName>
</protein>
<organism evidence="2 3">
    <name type="scientific">Phyllostomus discolor</name>
    <name type="common">pale spear-nosed bat</name>
    <dbReference type="NCBI Taxonomy" id="89673"/>
    <lineage>
        <taxon>Eukaryota</taxon>
        <taxon>Metazoa</taxon>
        <taxon>Chordata</taxon>
        <taxon>Craniata</taxon>
        <taxon>Vertebrata</taxon>
        <taxon>Euteleostomi</taxon>
        <taxon>Mammalia</taxon>
        <taxon>Eutheria</taxon>
        <taxon>Laurasiatheria</taxon>
        <taxon>Chiroptera</taxon>
        <taxon>Yangochiroptera</taxon>
        <taxon>Phyllostomidae</taxon>
        <taxon>Phyllostominae</taxon>
        <taxon>Phyllostomus</taxon>
    </lineage>
</organism>
<evidence type="ECO:0000256" key="1">
    <source>
        <dbReference type="SAM" id="Phobius"/>
    </source>
</evidence>
<feature type="transmembrane region" description="Helical" evidence="1">
    <location>
        <begin position="6"/>
        <end position="29"/>
    </location>
</feature>
<gene>
    <name evidence="2" type="ORF">HJG60_012188</name>
</gene>
<dbReference type="AlphaFoldDB" id="A0A833ZFZ1"/>